<organism evidence="11 12">
    <name type="scientific">Paenibacillus agilis</name>
    <dbReference type="NCBI Taxonomy" id="3020863"/>
    <lineage>
        <taxon>Bacteria</taxon>
        <taxon>Bacillati</taxon>
        <taxon>Bacillota</taxon>
        <taxon>Bacilli</taxon>
        <taxon>Bacillales</taxon>
        <taxon>Paenibacillaceae</taxon>
        <taxon>Paenibacillus</taxon>
    </lineage>
</organism>
<dbReference type="SUPFAM" id="SSF52172">
    <property type="entry name" value="CheY-like"/>
    <property type="match status" value="1"/>
</dbReference>
<reference evidence="11 12" key="1">
    <citation type="submission" date="2019-07" db="EMBL/GenBank/DDBJ databases">
        <authorList>
            <person name="Kim J."/>
        </authorList>
    </citation>
    <scope>NUCLEOTIDE SEQUENCE [LARGE SCALE GENOMIC DNA]</scope>
    <source>
        <strain evidence="11 12">N4</strain>
    </source>
</reference>
<dbReference type="PANTHER" id="PTHR42713">
    <property type="entry name" value="HISTIDINE KINASE-RELATED"/>
    <property type="match status" value="1"/>
</dbReference>
<dbReference type="InterPro" id="IPR051552">
    <property type="entry name" value="HptR"/>
</dbReference>
<comment type="caution">
    <text evidence="11">The sequence shown here is derived from an EMBL/GenBank/DDBJ whole genome shotgun (WGS) entry which is preliminary data.</text>
</comment>
<keyword evidence="2" id="KW-0963">Cytoplasm</keyword>
<protein>
    <submittedName>
        <fullName evidence="11">Response regulator</fullName>
    </submittedName>
</protein>
<dbReference type="Gene3D" id="1.10.10.60">
    <property type="entry name" value="Homeodomain-like"/>
    <property type="match status" value="2"/>
</dbReference>
<dbReference type="PROSITE" id="PS50110">
    <property type="entry name" value="RESPONSE_REGULATORY"/>
    <property type="match status" value="1"/>
</dbReference>
<dbReference type="Pfam" id="PF17853">
    <property type="entry name" value="GGDEF_2"/>
    <property type="match status" value="1"/>
</dbReference>
<dbReference type="SMART" id="SM00342">
    <property type="entry name" value="HTH_ARAC"/>
    <property type="match status" value="1"/>
</dbReference>
<evidence type="ECO:0000256" key="4">
    <source>
        <dbReference type="ARBA" id="ARBA00023012"/>
    </source>
</evidence>
<dbReference type="InterPro" id="IPR011006">
    <property type="entry name" value="CheY-like_superfamily"/>
</dbReference>
<evidence type="ECO:0000259" key="9">
    <source>
        <dbReference type="PROSITE" id="PS01124"/>
    </source>
</evidence>
<evidence type="ECO:0000313" key="11">
    <source>
        <dbReference type="EMBL" id="TVX92700.1"/>
    </source>
</evidence>
<dbReference type="EMBL" id="VNJK01000001">
    <property type="protein sequence ID" value="TVX92700.1"/>
    <property type="molecule type" value="Genomic_DNA"/>
</dbReference>
<accession>A0A559IYJ4</accession>
<evidence type="ECO:0000256" key="2">
    <source>
        <dbReference type="ARBA" id="ARBA00022490"/>
    </source>
</evidence>
<feature type="domain" description="HTH araC/xylS-type" evidence="9">
    <location>
        <begin position="429"/>
        <end position="527"/>
    </location>
</feature>
<dbReference type="InterPro" id="IPR018062">
    <property type="entry name" value="HTH_AraC-typ_CS"/>
</dbReference>
<dbReference type="SMART" id="SM00448">
    <property type="entry name" value="REC"/>
    <property type="match status" value="1"/>
</dbReference>
<evidence type="ECO:0000256" key="7">
    <source>
        <dbReference type="ARBA" id="ARBA00023163"/>
    </source>
</evidence>
<evidence type="ECO:0000256" key="8">
    <source>
        <dbReference type="PROSITE-ProRule" id="PRU00169"/>
    </source>
</evidence>
<dbReference type="InterPro" id="IPR009057">
    <property type="entry name" value="Homeodomain-like_sf"/>
</dbReference>
<dbReference type="Proteomes" id="UP000318102">
    <property type="component" value="Unassembled WGS sequence"/>
</dbReference>
<evidence type="ECO:0000259" key="10">
    <source>
        <dbReference type="PROSITE" id="PS50110"/>
    </source>
</evidence>
<dbReference type="Pfam" id="PF12833">
    <property type="entry name" value="HTH_18"/>
    <property type="match status" value="1"/>
</dbReference>
<gene>
    <name evidence="11" type="ORF">FPZ44_06345</name>
</gene>
<dbReference type="CDD" id="cd17536">
    <property type="entry name" value="REC_YesN-like"/>
    <property type="match status" value="1"/>
</dbReference>
<dbReference type="PROSITE" id="PS01124">
    <property type="entry name" value="HTH_ARAC_FAMILY_2"/>
    <property type="match status" value="1"/>
</dbReference>
<evidence type="ECO:0000256" key="3">
    <source>
        <dbReference type="ARBA" id="ARBA00022553"/>
    </source>
</evidence>
<dbReference type="GO" id="GO:0043565">
    <property type="term" value="F:sequence-specific DNA binding"/>
    <property type="evidence" value="ECO:0007669"/>
    <property type="project" value="InterPro"/>
</dbReference>
<keyword evidence="3 8" id="KW-0597">Phosphoprotein</keyword>
<dbReference type="OrthoDB" id="2666291at2"/>
<evidence type="ECO:0000256" key="1">
    <source>
        <dbReference type="ARBA" id="ARBA00004496"/>
    </source>
</evidence>
<dbReference type="InterPro" id="IPR018060">
    <property type="entry name" value="HTH_AraC"/>
</dbReference>
<dbReference type="GO" id="GO:0000160">
    <property type="term" value="P:phosphorelay signal transduction system"/>
    <property type="evidence" value="ECO:0007669"/>
    <property type="project" value="UniProtKB-KW"/>
</dbReference>
<dbReference type="PROSITE" id="PS00041">
    <property type="entry name" value="HTH_ARAC_FAMILY_1"/>
    <property type="match status" value="1"/>
</dbReference>
<dbReference type="InterPro" id="IPR041522">
    <property type="entry name" value="CdaR_GGDEF"/>
</dbReference>
<dbReference type="AlphaFoldDB" id="A0A559IYJ4"/>
<dbReference type="RefSeq" id="WP_144988415.1">
    <property type="nucleotide sequence ID" value="NZ_VNJK01000001.1"/>
</dbReference>
<feature type="modified residue" description="4-aspartylphosphate" evidence="8">
    <location>
        <position position="55"/>
    </location>
</feature>
<dbReference type="PRINTS" id="PR00032">
    <property type="entry name" value="HTHARAC"/>
</dbReference>
<dbReference type="GO" id="GO:0005737">
    <property type="term" value="C:cytoplasm"/>
    <property type="evidence" value="ECO:0007669"/>
    <property type="project" value="UniProtKB-SubCell"/>
</dbReference>
<keyword evidence="4" id="KW-0902">Two-component regulatory system</keyword>
<keyword evidence="6" id="KW-0238">DNA-binding</keyword>
<keyword evidence="7" id="KW-0804">Transcription</keyword>
<dbReference type="SUPFAM" id="SSF46689">
    <property type="entry name" value="Homeodomain-like"/>
    <property type="match status" value="2"/>
</dbReference>
<evidence type="ECO:0000313" key="12">
    <source>
        <dbReference type="Proteomes" id="UP000318102"/>
    </source>
</evidence>
<keyword evidence="5" id="KW-0805">Transcription regulation</keyword>
<evidence type="ECO:0000256" key="6">
    <source>
        <dbReference type="ARBA" id="ARBA00023125"/>
    </source>
</evidence>
<dbReference type="PANTHER" id="PTHR42713:SF3">
    <property type="entry name" value="TRANSCRIPTIONAL REGULATORY PROTEIN HPTR"/>
    <property type="match status" value="1"/>
</dbReference>
<evidence type="ECO:0000256" key="5">
    <source>
        <dbReference type="ARBA" id="ARBA00023015"/>
    </source>
</evidence>
<dbReference type="InterPro" id="IPR020449">
    <property type="entry name" value="Tscrpt_reg_AraC-type_HTH"/>
</dbReference>
<proteinExistence type="predicted"/>
<comment type="subcellular location">
    <subcellularLocation>
        <location evidence="1">Cytoplasm</location>
    </subcellularLocation>
</comment>
<dbReference type="Pfam" id="PF00072">
    <property type="entry name" value="Response_reg"/>
    <property type="match status" value="1"/>
</dbReference>
<sequence length="528" mass="61266">MYKVLLADDEVLDLEGMRQFIPWNELGLEIVGAVNNGFSAYELIQQQPVDILVTDVHMPNMSGLELARRALEHKQDMRIIFVSGYQDFQYVKQALSMNACSYVLKPMDDEELIQSLNKVTKELNEDRRRKEAEESYEVMRPMAKNELMTRLLEGDYKRLTLVELDKLSKSVGLHKLQWPLQVAVVEVDDASTSGIFGTYSSEEKLQWQQTFSQDMQEVCQSCGTIHNCQLSKQRLAILMTSEHVADCMHAMVNHVQSKYPFTFTVGIGEAVHEVDQLSVSYQQAIEAVEGKMFLGKGKVIPYMDVKRTPEMEDARTLDIRVDAMCQAISEYDLVRIHDEIDNLFRSVASIRSKFTVHNLALYLVMKLDQHLQSMDEDVFRMLGMQLHNLDILQKFETTSDIRSWLVRQVFYISESLQQKSLSKNSRLIREIIKVMEDNLHENIALKDIALQFSFSPNYLGFLFKEEVGKSFSETLFQLRMERAKELLKDPSMKIYEVANQVGYRYLPYFSRQFKETYGTTPMEFRKKL</sequence>
<feature type="domain" description="Response regulatory" evidence="10">
    <location>
        <begin position="3"/>
        <end position="120"/>
    </location>
</feature>
<dbReference type="InterPro" id="IPR001789">
    <property type="entry name" value="Sig_transdc_resp-reg_receiver"/>
</dbReference>
<keyword evidence="12" id="KW-1185">Reference proteome</keyword>
<dbReference type="GO" id="GO:0003700">
    <property type="term" value="F:DNA-binding transcription factor activity"/>
    <property type="evidence" value="ECO:0007669"/>
    <property type="project" value="InterPro"/>
</dbReference>
<dbReference type="Gene3D" id="3.40.50.2300">
    <property type="match status" value="1"/>
</dbReference>
<name>A0A559IYJ4_9BACL</name>